<keyword evidence="2" id="KW-1185">Reference proteome</keyword>
<dbReference type="Proteomes" id="UP000613075">
    <property type="component" value="Unassembled WGS sequence"/>
</dbReference>
<accession>A0ABR9SSY2</accession>
<evidence type="ECO:0000313" key="2">
    <source>
        <dbReference type="Proteomes" id="UP000613075"/>
    </source>
</evidence>
<comment type="caution">
    <text evidence="1">The sequence shown here is derived from an EMBL/GenBank/DDBJ whole genome shotgun (WGS) entry which is preliminary data.</text>
</comment>
<reference evidence="1 2" key="1">
    <citation type="submission" date="2020-10" db="EMBL/GenBank/DDBJ databases">
        <title>The draft genomes of Cyclamen pathogen Pseudomonas sp.</title>
        <authorList>
            <person name="Fujikawa T."/>
            <person name="Sawada H."/>
        </authorList>
    </citation>
    <scope>NUCLEOTIDE SEQUENCE [LARGE SCALE GENOMIC DNA]</scope>
    <source>
        <strain evidence="1 2">MAFF 301449</strain>
    </source>
</reference>
<name>A0ABR9SSY2_9PSED</name>
<protein>
    <submittedName>
        <fullName evidence="1">Uncharacterized protein</fullName>
    </submittedName>
</protein>
<proteinExistence type="predicted"/>
<evidence type="ECO:0000313" key="1">
    <source>
        <dbReference type="EMBL" id="MBE8592034.1"/>
    </source>
</evidence>
<dbReference type="RefSeq" id="WP_193863016.1">
    <property type="nucleotide sequence ID" value="NZ_JADDUM010000103.1"/>
</dbReference>
<sequence>MKYAQITQAYDRYEAAYHYLEATFGIHVPYMYPDLVGYTVQCAEGSVPEHLFKRDAKVMYYMH</sequence>
<organism evidence="1 2">
    <name type="scientific">Pseudomonas cyclaminis</name>
    <dbReference type="NCBI Taxonomy" id="2781239"/>
    <lineage>
        <taxon>Bacteria</taxon>
        <taxon>Pseudomonadati</taxon>
        <taxon>Pseudomonadota</taxon>
        <taxon>Gammaproteobacteria</taxon>
        <taxon>Pseudomonadales</taxon>
        <taxon>Pseudomonadaceae</taxon>
        <taxon>Pseudomonas</taxon>
    </lineage>
</organism>
<gene>
    <name evidence="1" type="ORF">IQK56_14445</name>
</gene>
<dbReference type="EMBL" id="JADDUM010000103">
    <property type="protein sequence ID" value="MBE8592034.1"/>
    <property type="molecule type" value="Genomic_DNA"/>
</dbReference>